<comment type="caution">
    <text evidence="2">The sequence shown here is derived from an EMBL/GenBank/DDBJ whole genome shotgun (WGS) entry which is preliminary data.</text>
</comment>
<organism evidence="2 3">
    <name type="scientific">Eumeta variegata</name>
    <name type="common">Bagworm moth</name>
    <name type="synonym">Eumeta japonica</name>
    <dbReference type="NCBI Taxonomy" id="151549"/>
    <lineage>
        <taxon>Eukaryota</taxon>
        <taxon>Metazoa</taxon>
        <taxon>Ecdysozoa</taxon>
        <taxon>Arthropoda</taxon>
        <taxon>Hexapoda</taxon>
        <taxon>Insecta</taxon>
        <taxon>Pterygota</taxon>
        <taxon>Neoptera</taxon>
        <taxon>Endopterygota</taxon>
        <taxon>Lepidoptera</taxon>
        <taxon>Glossata</taxon>
        <taxon>Ditrysia</taxon>
        <taxon>Tineoidea</taxon>
        <taxon>Psychidae</taxon>
        <taxon>Oiketicinae</taxon>
        <taxon>Eumeta</taxon>
    </lineage>
</organism>
<dbReference type="EMBL" id="BGZK01000672">
    <property type="protein sequence ID" value="GBP55557.1"/>
    <property type="molecule type" value="Genomic_DNA"/>
</dbReference>
<accession>A0A4C1WZM5</accession>
<sequence>MLDIDQPLVSERDAKVLQQRFSGIFKSMHSHTKRICSASGFRRLTLLKRRPYQQIRRGNLCYEIVKGNVEPPGVFINKRKRTGAGRPRRRRSGVLRTRKNICDRF</sequence>
<evidence type="ECO:0000313" key="3">
    <source>
        <dbReference type="Proteomes" id="UP000299102"/>
    </source>
</evidence>
<evidence type="ECO:0000313" key="2">
    <source>
        <dbReference type="EMBL" id="GBP55557.1"/>
    </source>
</evidence>
<reference evidence="2 3" key="1">
    <citation type="journal article" date="2019" name="Commun. Biol.">
        <title>The bagworm genome reveals a unique fibroin gene that provides high tensile strength.</title>
        <authorList>
            <person name="Kono N."/>
            <person name="Nakamura H."/>
            <person name="Ohtoshi R."/>
            <person name="Tomita M."/>
            <person name="Numata K."/>
            <person name="Arakawa K."/>
        </authorList>
    </citation>
    <scope>NUCLEOTIDE SEQUENCE [LARGE SCALE GENOMIC DNA]</scope>
</reference>
<dbReference type="AlphaFoldDB" id="A0A4C1WZM5"/>
<feature type="region of interest" description="Disordered" evidence="1">
    <location>
        <begin position="76"/>
        <end position="96"/>
    </location>
</feature>
<keyword evidence="3" id="KW-1185">Reference proteome</keyword>
<name>A0A4C1WZM5_EUMVA</name>
<evidence type="ECO:0000256" key="1">
    <source>
        <dbReference type="SAM" id="MobiDB-lite"/>
    </source>
</evidence>
<feature type="compositionally biased region" description="Basic residues" evidence="1">
    <location>
        <begin position="77"/>
        <end position="96"/>
    </location>
</feature>
<proteinExistence type="predicted"/>
<dbReference type="Proteomes" id="UP000299102">
    <property type="component" value="Unassembled WGS sequence"/>
</dbReference>
<gene>
    <name evidence="2" type="ORF">EVAR_34391_1</name>
</gene>
<protein>
    <submittedName>
        <fullName evidence="2">Uncharacterized protein</fullName>
    </submittedName>
</protein>